<dbReference type="OrthoDB" id="9804790at2"/>
<dbReference type="InterPro" id="IPR020471">
    <property type="entry name" value="AKR"/>
</dbReference>
<feature type="active site" description="Proton donor" evidence="1">
    <location>
        <position position="60"/>
    </location>
</feature>
<dbReference type="PANTHER" id="PTHR11732">
    <property type="entry name" value="ALDO/KETO REDUCTASE"/>
    <property type="match status" value="1"/>
</dbReference>
<evidence type="ECO:0000256" key="2">
    <source>
        <dbReference type="PIRSR" id="PIRSR000097-2"/>
    </source>
</evidence>
<gene>
    <name evidence="5" type="ORF">BK666_17720</name>
</gene>
<dbReference type="InterPro" id="IPR018170">
    <property type="entry name" value="Aldo/ket_reductase_CS"/>
</dbReference>
<protein>
    <submittedName>
        <fullName evidence="5">Dehydrogenase</fullName>
    </submittedName>
</protein>
<evidence type="ECO:0000259" key="4">
    <source>
        <dbReference type="Pfam" id="PF00248"/>
    </source>
</evidence>
<dbReference type="Pfam" id="PF00248">
    <property type="entry name" value="Aldo_ket_red"/>
    <property type="match status" value="1"/>
</dbReference>
<dbReference type="AlphaFoldDB" id="A0A423K0N5"/>
<dbReference type="Gene3D" id="3.20.20.100">
    <property type="entry name" value="NADP-dependent oxidoreductase domain"/>
    <property type="match status" value="1"/>
</dbReference>
<dbReference type="RefSeq" id="WP_123511604.1">
    <property type="nucleotide sequence ID" value="NZ_MOBQ01000022.1"/>
</dbReference>
<proteinExistence type="predicted"/>
<sequence>MSYEAFHDGLRDTRFPLNHGSVEMPAVGFGTLFRDLGVTTQAVKHALDAGFRHFDCAERYRNEDLVGVALKEVLEAGTIRREELFITTKLWNTNHRPERVEPAFEASCRRLQVDYIDCYLIHTPFAFQPGDNQDPRDAFGHVIYDSGVTLIETWRALERLVDEGRCRSIGLSDITLDALKEIVAVARIKPAVVQVESHPYLPEWELLEFCQQHGIILLAFAPLGHGMEPNVLEDTVITGIAKRLQKTPAQVALAWAVQRGVAFLTTSATPSHIQENINIETLPQRAMREIKEDITTRVRFNSVVETGVPGFIPRKKAE</sequence>
<accession>A0A423K0N5</accession>
<evidence type="ECO:0000256" key="1">
    <source>
        <dbReference type="PIRSR" id="PIRSR000097-1"/>
    </source>
</evidence>
<name>A0A423K0N5_9PSED</name>
<dbReference type="SUPFAM" id="SSF51430">
    <property type="entry name" value="NAD(P)-linked oxidoreductase"/>
    <property type="match status" value="1"/>
</dbReference>
<dbReference type="EMBL" id="MOBQ01000022">
    <property type="protein sequence ID" value="RON44199.1"/>
    <property type="molecule type" value="Genomic_DNA"/>
</dbReference>
<feature type="binding site" evidence="2">
    <location>
        <position position="122"/>
    </location>
    <ligand>
        <name>substrate</name>
    </ligand>
</feature>
<dbReference type="PRINTS" id="PR00069">
    <property type="entry name" value="ALDKETRDTASE"/>
</dbReference>
<dbReference type="GO" id="GO:0016491">
    <property type="term" value="F:oxidoreductase activity"/>
    <property type="evidence" value="ECO:0007669"/>
    <property type="project" value="InterPro"/>
</dbReference>
<dbReference type="PIRSF" id="PIRSF000097">
    <property type="entry name" value="AKR"/>
    <property type="match status" value="1"/>
</dbReference>
<feature type="site" description="Lowers pKa of active site Tyr" evidence="3">
    <location>
        <position position="89"/>
    </location>
</feature>
<dbReference type="PROSITE" id="PS00798">
    <property type="entry name" value="ALDOKETO_REDUCTASE_1"/>
    <property type="match status" value="1"/>
</dbReference>
<evidence type="ECO:0000313" key="5">
    <source>
        <dbReference type="EMBL" id="RON44199.1"/>
    </source>
</evidence>
<comment type="caution">
    <text evidence="5">The sequence shown here is derived from an EMBL/GenBank/DDBJ whole genome shotgun (WGS) entry which is preliminary data.</text>
</comment>
<evidence type="ECO:0000313" key="6">
    <source>
        <dbReference type="Proteomes" id="UP000285349"/>
    </source>
</evidence>
<dbReference type="InterPro" id="IPR036812">
    <property type="entry name" value="NAD(P)_OxRdtase_dom_sf"/>
</dbReference>
<dbReference type="InterPro" id="IPR023210">
    <property type="entry name" value="NADP_OxRdtase_dom"/>
</dbReference>
<dbReference type="CDD" id="cd19129">
    <property type="entry name" value="AKR_BaDH-like"/>
    <property type="match status" value="1"/>
</dbReference>
<feature type="domain" description="NADP-dependent oxidoreductase" evidence="4">
    <location>
        <begin position="41"/>
        <end position="292"/>
    </location>
</feature>
<reference evidence="5 6" key="1">
    <citation type="submission" date="2016-10" db="EMBL/GenBank/DDBJ databases">
        <title>Comparative genome analysis of multiple Pseudomonas spp. focuses on biocontrol and plant growth promoting traits.</title>
        <authorList>
            <person name="Tao X.-Y."/>
            <person name="Taylor C.G."/>
        </authorList>
    </citation>
    <scope>NUCLEOTIDE SEQUENCE [LARGE SCALE GENOMIC DNA]</scope>
    <source>
        <strain evidence="5 6">37A10</strain>
    </source>
</reference>
<evidence type="ECO:0000256" key="3">
    <source>
        <dbReference type="PIRSR" id="PIRSR000097-3"/>
    </source>
</evidence>
<organism evidence="5 6">
    <name type="scientific">Pseudomonas frederiksbergensis</name>
    <dbReference type="NCBI Taxonomy" id="104087"/>
    <lineage>
        <taxon>Bacteria</taxon>
        <taxon>Pseudomonadati</taxon>
        <taxon>Pseudomonadota</taxon>
        <taxon>Gammaproteobacteria</taxon>
        <taxon>Pseudomonadales</taxon>
        <taxon>Pseudomonadaceae</taxon>
        <taxon>Pseudomonas</taxon>
    </lineage>
</organism>
<dbReference type="InterPro" id="IPR044501">
    <property type="entry name" value="BaDH-like"/>
</dbReference>
<dbReference type="Proteomes" id="UP000285349">
    <property type="component" value="Unassembled WGS sequence"/>
</dbReference>